<dbReference type="OMA" id="PWINEFF"/>
<dbReference type="AlphaFoldDB" id="H3H401"/>
<evidence type="ECO:0000313" key="3">
    <source>
        <dbReference type="Proteomes" id="UP000005238"/>
    </source>
</evidence>
<keyword evidence="3" id="KW-1185">Reference proteome</keyword>
<evidence type="ECO:0000256" key="1">
    <source>
        <dbReference type="SAM" id="MobiDB-lite"/>
    </source>
</evidence>
<dbReference type="eggNOG" id="ENOG502SAMY">
    <property type="taxonomic scope" value="Eukaryota"/>
</dbReference>
<dbReference type="HOGENOM" id="CLU_413628_0_0_1"/>
<accession>H3H401</accession>
<dbReference type="InParanoid" id="H3H401"/>
<dbReference type="Proteomes" id="UP000005238">
    <property type="component" value="Unassembled WGS sequence"/>
</dbReference>
<dbReference type="VEuPathDB" id="FungiDB:KRP23_10816"/>
<dbReference type="VEuPathDB" id="FungiDB:KRP22_11945"/>
<feature type="region of interest" description="Disordered" evidence="1">
    <location>
        <begin position="558"/>
        <end position="589"/>
    </location>
</feature>
<protein>
    <submittedName>
        <fullName evidence="2">Uncharacterized protein</fullName>
    </submittedName>
</protein>
<evidence type="ECO:0000313" key="2">
    <source>
        <dbReference type="EnsemblProtists" id="Phyra85263"/>
    </source>
</evidence>
<sequence length="664" mass="72150">MASEYRNCMFGGGHSDDERDAPRPPPAELQSRADADRVLRSFGPSFASAALAFLSEAVDSSVETRPEQLQVLERIVDRAAREAQAGRRQRAGKSQGDSGLQRVLVAAFQAAARQLSATDMATPESERWLRCCEQVIDVLCSGVAAGGEAMHRKIIWRRLLCCRWDAVAAGLALVLLLHQAQQKWTSAWTQADGILQVIAFAYAHMSSDLKEFCMKQVEDLVRTVVDEGPSYQFTPRMALRLQLLGHLTAVCFLDDDLDVMPWINEFFHTCFECCGVVLQLLDEQSKADGGDSDGMVRMLDMCLLVLKAGFDYFETRRSDIATLLELLAPVVVGALSQLVLHLPVSAEAWANSPDARSLETSLRLLAKMGAVIEDSQSDALTKVFDKIFAPGTALALISNRPELLSTCFDAIDQLLAQPSVAERMSPSLNVLLQTGDLKVSREQYVVGRHGRATESSGMEMARQGASFCYAKTESHDEDDPPEPKAEAVASLLSGMDLHDATQGKLVGSFTEDEADEMTESGPDQPCIEVVRPGAPQWFDEGGSDDDGSELEADADVPLATDESKSESSQVQDRASIPVPQWFDDGEEDEEDIDLLQCALDGASDCPGLSLLLPPAPQASPRAAFDLGRVVDDDVVSEDGSANTEVMYWSDCSRSRSSSLASLPS</sequence>
<feature type="region of interest" description="Disordered" evidence="1">
    <location>
        <begin position="1"/>
        <end position="35"/>
    </location>
</feature>
<reference evidence="3" key="1">
    <citation type="journal article" date="2006" name="Science">
        <title>Phytophthora genome sequences uncover evolutionary origins and mechanisms of pathogenesis.</title>
        <authorList>
            <person name="Tyler B.M."/>
            <person name="Tripathy S."/>
            <person name="Zhang X."/>
            <person name="Dehal P."/>
            <person name="Jiang R.H."/>
            <person name="Aerts A."/>
            <person name="Arredondo F.D."/>
            <person name="Baxter L."/>
            <person name="Bensasson D."/>
            <person name="Beynon J.L."/>
            <person name="Chapman J."/>
            <person name="Damasceno C.M."/>
            <person name="Dorrance A.E."/>
            <person name="Dou D."/>
            <person name="Dickerman A.W."/>
            <person name="Dubchak I.L."/>
            <person name="Garbelotto M."/>
            <person name="Gijzen M."/>
            <person name="Gordon S.G."/>
            <person name="Govers F."/>
            <person name="Grunwald N.J."/>
            <person name="Huang W."/>
            <person name="Ivors K.L."/>
            <person name="Jones R.W."/>
            <person name="Kamoun S."/>
            <person name="Krampis K."/>
            <person name="Lamour K.H."/>
            <person name="Lee M.K."/>
            <person name="McDonald W.H."/>
            <person name="Medina M."/>
            <person name="Meijer H.J."/>
            <person name="Nordberg E.K."/>
            <person name="Maclean D.J."/>
            <person name="Ospina-Giraldo M.D."/>
            <person name="Morris P.F."/>
            <person name="Phuntumart V."/>
            <person name="Putnam N.H."/>
            <person name="Rash S."/>
            <person name="Rose J.K."/>
            <person name="Sakihama Y."/>
            <person name="Salamov A.A."/>
            <person name="Savidor A."/>
            <person name="Scheuring C.F."/>
            <person name="Smith B.M."/>
            <person name="Sobral B.W."/>
            <person name="Terry A."/>
            <person name="Torto-Alalibo T.A."/>
            <person name="Win J."/>
            <person name="Xu Z."/>
            <person name="Zhang H."/>
            <person name="Grigoriev I.V."/>
            <person name="Rokhsar D.S."/>
            <person name="Boore J.L."/>
        </authorList>
    </citation>
    <scope>NUCLEOTIDE SEQUENCE [LARGE SCALE GENOMIC DNA]</scope>
    <source>
        <strain evidence="3">Pr102</strain>
    </source>
</reference>
<reference evidence="2" key="2">
    <citation type="submission" date="2015-06" db="UniProtKB">
        <authorList>
            <consortium name="EnsemblProtists"/>
        </authorList>
    </citation>
    <scope>IDENTIFICATION</scope>
    <source>
        <strain evidence="2">Pr102</strain>
    </source>
</reference>
<proteinExistence type="predicted"/>
<name>H3H401_PHYRM</name>
<dbReference type="EnsemblProtists" id="Phyra85263">
    <property type="protein sequence ID" value="Phyra85263"/>
    <property type="gene ID" value="Phyra85263"/>
</dbReference>
<dbReference type="EMBL" id="DS566154">
    <property type="status" value="NOT_ANNOTATED_CDS"/>
    <property type="molecule type" value="Genomic_DNA"/>
</dbReference>
<organism evidence="2 3">
    <name type="scientific">Phytophthora ramorum</name>
    <name type="common">Sudden oak death agent</name>
    <dbReference type="NCBI Taxonomy" id="164328"/>
    <lineage>
        <taxon>Eukaryota</taxon>
        <taxon>Sar</taxon>
        <taxon>Stramenopiles</taxon>
        <taxon>Oomycota</taxon>
        <taxon>Peronosporomycetes</taxon>
        <taxon>Peronosporales</taxon>
        <taxon>Peronosporaceae</taxon>
        <taxon>Phytophthora</taxon>
    </lineage>
</organism>